<keyword evidence="2" id="KW-0677">Repeat</keyword>
<evidence type="ECO:0000256" key="7">
    <source>
        <dbReference type="SAM" id="MobiDB-lite"/>
    </source>
</evidence>
<dbReference type="EMBL" id="CAWUPB010000893">
    <property type="protein sequence ID" value="CAK7328516.1"/>
    <property type="molecule type" value="Genomic_DNA"/>
</dbReference>
<dbReference type="Pfam" id="PF13837">
    <property type="entry name" value="Myb_DNA-bind_4"/>
    <property type="match status" value="2"/>
</dbReference>
<evidence type="ECO:0000256" key="1">
    <source>
        <dbReference type="ARBA" id="ARBA00004123"/>
    </source>
</evidence>
<evidence type="ECO:0000313" key="10">
    <source>
        <dbReference type="Proteomes" id="UP001314170"/>
    </source>
</evidence>
<evidence type="ECO:0000256" key="3">
    <source>
        <dbReference type="ARBA" id="ARBA00023015"/>
    </source>
</evidence>
<dbReference type="PANTHER" id="PTHR21654:SF14">
    <property type="entry name" value="TRIHELIX TRANSCRIPTION FACTOR GTL1-LIKE"/>
    <property type="match status" value="1"/>
</dbReference>
<dbReference type="GO" id="GO:0003677">
    <property type="term" value="F:DNA binding"/>
    <property type="evidence" value="ECO:0007669"/>
    <property type="project" value="UniProtKB-KW"/>
</dbReference>
<comment type="subcellular location">
    <subcellularLocation>
        <location evidence="1">Nucleus</location>
    </subcellularLocation>
</comment>
<dbReference type="AlphaFoldDB" id="A0AAV1R431"/>
<dbReference type="SUPFAM" id="SSF46689">
    <property type="entry name" value="Homeodomain-like"/>
    <property type="match status" value="1"/>
</dbReference>
<protein>
    <recommendedName>
        <fullName evidence="8">Myb-like domain-containing protein</fullName>
    </recommendedName>
</protein>
<accession>A0AAV1R431</accession>
<feature type="compositionally biased region" description="Low complexity" evidence="7">
    <location>
        <begin position="175"/>
        <end position="185"/>
    </location>
</feature>
<dbReference type="InterPro" id="IPR009057">
    <property type="entry name" value="Homeodomain-like_sf"/>
</dbReference>
<dbReference type="InterPro" id="IPR001005">
    <property type="entry name" value="SANT/Myb"/>
</dbReference>
<keyword evidence="4" id="KW-0238">DNA-binding</keyword>
<dbReference type="InterPro" id="IPR044822">
    <property type="entry name" value="Myb_DNA-bind_4"/>
</dbReference>
<organism evidence="9 10">
    <name type="scientific">Dovyalis caffra</name>
    <dbReference type="NCBI Taxonomy" id="77055"/>
    <lineage>
        <taxon>Eukaryota</taxon>
        <taxon>Viridiplantae</taxon>
        <taxon>Streptophyta</taxon>
        <taxon>Embryophyta</taxon>
        <taxon>Tracheophyta</taxon>
        <taxon>Spermatophyta</taxon>
        <taxon>Magnoliopsida</taxon>
        <taxon>eudicotyledons</taxon>
        <taxon>Gunneridae</taxon>
        <taxon>Pentapetalae</taxon>
        <taxon>rosids</taxon>
        <taxon>fabids</taxon>
        <taxon>Malpighiales</taxon>
        <taxon>Salicaceae</taxon>
        <taxon>Flacourtieae</taxon>
        <taxon>Dovyalis</taxon>
    </lineage>
</organism>
<evidence type="ECO:0000256" key="5">
    <source>
        <dbReference type="ARBA" id="ARBA00023163"/>
    </source>
</evidence>
<feature type="compositionally biased region" description="Basic and acidic residues" evidence="7">
    <location>
        <begin position="18"/>
        <end position="33"/>
    </location>
</feature>
<sequence length="502" mass="57657">METSTTLPENSNAATGDRVNEEGDGEMRVKAEEGDQYSAGNRWPRQETLALLKIRSDMDVAFKDSVLKAPLWEEVSRKLNELGYKRSAKKCKEKFENIYKYHRRTKEGRSGRPNGKTYRFFEQLQALDNTNALLSPPSSDEVHSSMAAASVNPVSFIPNTVPCSIQSPGMNFTDATSTSTASTSSEESEGTRKKKQKLTDFFERLMKEVIEKQENLQNKFLEVIEKCEQERIAREEAWKMQELDRIKRERELLVQERAIAAAKDAAVLDFLQKFSEQNISVQLPDNPTVPMKFPDNQTVPMQLSVPVQLPKNQAVPVANVVKIRENSSIESFANMNPSRWPKEEIEALIRLRANLEFQYQENGPKGPLWEEISASMKKLGYDRSSKRCKEKWENMNKYFKRVKESNKKRPQDAKTCPYFQQLDALYREKTRRVDNSGYELKPEELLMHIMGGQGDQQQPESATTEDRESENVDQNQEDYRDKEGGDGYRIVANDPSSMEIME</sequence>
<evidence type="ECO:0000256" key="4">
    <source>
        <dbReference type="ARBA" id="ARBA00023125"/>
    </source>
</evidence>
<gene>
    <name evidence="9" type="ORF">DCAF_LOCUS6241</name>
</gene>
<keyword evidence="3" id="KW-0805">Transcription regulation</keyword>
<comment type="caution">
    <text evidence="9">The sequence shown here is derived from an EMBL/GenBank/DDBJ whole genome shotgun (WGS) entry which is preliminary data.</text>
</comment>
<feature type="domain" description="Myb-like" evidence="8">
    <location>
        <begin position="41"/>
        <end position="99"/>
    </location>
</feature>
<feature type="region of interest" description="Disordered" evidence="7">
    <location>
        <begin position="168"/>
        <end position="195"/>
    </location>
</feature>
<dbReference type="Proteomes" id="UP001314170">
    <property type="component" value="Unassembled WGS sequence"/>
</dbReference>
<dbReference type="PANTHER" id="PTHR21654">
    <property type="entry name" value="FI21293P1"/>
    <property type="match status" value="1"/>
</dbReference>
<feature type="region of interest" description="Disordered" evidence="7">
    <location>
        <begin position="1"/>
        <end position="41"/>
    </location>
</feature>
<dbReference type="FunFam" id="1.10.10.60:FF:000092">
    <property type="entry name" value="Trihelix transcription factor GT-2"/>
    <property type="match status" value="1"/>
</dbReference>
<dbReference type="PROSITE" id="PS50090">
    <property type="entry name" value="MYB_LIKE"/>
    <property type="match status" value="2"/>
</dbReference>
<dbReference type="SMART" id="SM00717">
    <property type="entry name" value="SANT"/>
    <property type="match status" value="2"/>
</dbReference>
<feature type="compositionally biased region" description="Basic and acidic residues" evidence="7">
    <location>
        <begin position="477"/>
        <end position="486"/>
    </location>
</feature>
<keyword evidence="10" id="KW-1185">Reference proteome</keyword>
<evidence type="ECO:0000259" key="8">
    <source>
        <dbReference type="PROSITE" id="PS50090"/>
    </source>
</evidence>
<proteinExistence type="predicted"/>
<keyword evidence="5" id="KW-0804">Transcription</keyword>
<dbReference type="CDD" id="cd12203">
    <property type="entry name" value="GT1"/>
    <property type="match status" value="2"/>
</dbReference>
<dbReference type="FunFam" id="1.10.10.60:FF:000061">
    <property type="entry name" value="Trihelix transcription factor GT-2"/>
    <property type="match status" value="1"/>
</dbReference>
<feature type="domain" description="Myb-like" evidence="8">
    <location>
        <begin position="332"/>
        <end position="396"/>
    </location>
</feature>
<dbReference type="GO" id="GO:0005634">
    <property type="term" value="C:nucleus"/>
    <property type="evidence" value="ECO:0007669"/>
    <property type="project" value="UniProtKB-SubCell"/>
</dbReference>
<evidence type="ECO:0000313" key="9">
    <source>
        <dbReference type="EMBL" id="CAK7328516.1"/>
    </source>
</evidence>
<feature type="compositionally biased region" description="Polar residues" evidence="7">
    <location>
        <begin position="1"/>
        <end position="14"/>
    </location>
</feature>
<dbReference type="Gene3D" id="1.10.10.60">
    <property type="entry name" value="Homeodomain-like"/>
    <property type="match status" value="2"/>
</dbReference>
<evidence type="ECO:0000256" key="6">
    <source>
        <dbReference type="ARBA" id="ARBA00023242"/>
    </source>
</evidence>
<feature type="region of interest" description="Disordered" evidence="7">
    <location>
        <begin position="452"/>
        <end position="502"/>
    </location>
</feature>
<name>A0AAV1R431_9ROSI</name>
<dbReference type="GO" id="GO:0006355">
    <property type="term" value="P:regulation of DNA-templated transcription"/>
    <property type="evidence" value="ECO:0007669"/>
    <property type="project" value="UniProtKB-ARBA"/>
</dbReference>
<reference evidence="9 10" key="1">
    <citation type="submission" date="2024-01" db="EMBL/GenBank/DDBJ databases">
        <authorList>
            <person name="Waweru B."/>
        </authorList>
    </citation>
    <scope>NUCLEOTIDE SEQUENCE [LARGE SCALE GENOMIC DNA]</scope>
</reference>
<keyword evidence="6" id="KW-0539">Nucleus</keyword>
<evidence type="ECO:0000256" key="2">
    <source>
        <dbReference type="ARBA" id="ARBA00022737"/>
    </source>
</evidence>